<name>A0A7S0ZIU8_9RHOD</name>
<dbReference type="InterPro" id="IPR001451">
    <property type="entry name" value="Hexapep"/>
</dbReference>
<dbReference type="PANTHER" id="PTHR13061:SF29">
    <property type="entry name" value="GAMMA CARBONIC ANHYDRASE-LIKE 1, MITOCHONDRIAL-RELATED"/>
    <property type="match status" value="1"/>
</dbReference>
<dbReference type="Gene3D" id="2.160.10.10">
    <property type="entry name" value="Hexapeptide repeat proteins"/>
    <property type="match status" value="1"/>
</dbReference>
<dbReference type="Pfam" id="PF00132">
    <property type="entry name" value="Hexapep"/>
    <property type="match status" value="1"/>
</dbReference>
<dbReference type="PANTHER" id="PTHR13061">
    <property type="entry name" value="DYNACTIN SUBUNIT P25"/>
    <property type="match status" value="1"/>
</dbReference>
<dbReference type="EMBL" id="HBFP01010456">
    <property type="protein sequence ID" value="CAD8823116.1"/>
    <property type="molecule type" value="Transcribed_RNA"/>
</dbReference>
<sequence>MSMNPVEYGVRRVVFSFGKILRSRGQALERVGSKVQGLMSYEESLSIHKPILSIKNPNTLTPNIPATVFVAPNASISGNVSVGEYSSIWYGAVLRGDVNSISVGDYSAIQDNSVIHSASDGVLGEHKKSKYESIIGSKCIVGFGCNIHGAKIHDEVKIGMGSIVLDGCEIESHSILGSGSLLTPGTKVGSMEYWEGSPAKFVRDLSAEEVDELIMKEIELYVQIASGHANENMKTWQDVEAQKLRHKLRSVRTEDFSSHTGTLGMEEELTEVRARNAEAEIKLQQLDK</sequence>
<dbReference type="InterPro" id="IPR011004">
    <property type="entry name" value="Trimer_LpxA-like_sf"/>
</dbReference>
<gene>
    <name evidence="1" type="ORF">TOLI1172_LOCUS7512</name>
</gene>
<dbReference type="InterPro" id="IPR047324">
    <property type="entry name" value="LbH_gamma_CA-like"/>
</dbReference>
<dbReference type="AlphaFoldDB" id="A0A7S0ZIU8"/>
<accession>A0A7S0ZIU8</accession>
<dbReference type="InterPro" id="IPR050484">
    <property type="entry name" value="Transf_Hexapept/Carb_Anhydrase"/>
</dbReference>
<reference evidence="1" key="1">
    <citation type="submission" date="2021-01" db="EMBL/GenBank/DDBJ databases">
        <authorList>
            <person name="Corre E."/>
            <person name="Pelletier E."/>
            <person name="Niang G."/>
            <person name="Scheremetjew M."/>
            <person name="Finn R."/>
            <person name="Kale V."/>
            <person name="Holt S."/>
            <person name="Cochrane G."/>
            <person name="Meng A."/>
            <person name="Brown T."/>
            <person name="Cohen L."/>
        </authorList>
    </citation>
    <scope>NUCLEOTIDE SEQUENCE</scope>
    <source>
        <strain evidence="1">CCMP3278</strain>
    </source>
</reference>
<proteinExistence type="predicted"/>
<organism evidence="1">
    <name type="scientific">Timspurckia oligopyrenoides</name>
    <dbReference type="NCBI Taxonomy" id="708627"/>
    <lineage>
        <taxon>Eukaryota</taxon>
        <taxon>Rhodophyta</taxon>
        <taxon>Bangiophyceae</taxon>
        <taxon>Porphyridiales</taxon>
        <taxon>Porphyridiaceae</taxon>
        <taxon>Timspurckia</taxon>
    </lineage>
</organism>
<dbReference type="CDD" id="cd04645">
    <property type="entry name" value="LbH_gamma_CA_like"/>
    <property type="match status" value="1"/>
</dbReference>
<dbReference type="SUPFAM" id="SSF51161">
    <property type="entry name" value="Trimeric LpxA-like enzymes"/>
    <property type="match status" value="1"/>
</dbReference>
<protein>
    <submittedName>
        <fullName evidence="1">Uncharacterized protein</fullName>
    </submittedName>
</protein>
<evidence type="ECO:0000313" key="1">
    <source>
        <dbReference type="EMBL" id="CAD8823116.1"/>
    </source>
</evidence>